<organism evidence="4 6">
    <name type="scientific">Salegentibacter salarius</name>
    <dbReference type="NCBI Taxonomy" id="435906"/>
    <lineage>
        <taxon>Bacteria</taxon>
        <taxon>Pseudomonadati</taxon>
        <taxon>Bacteroidota</taxon>
        <taxon>Flavobacteriia</taxon>
        <taxon>Flavobacteriales</taxon>
        <taxon>Flavobacteriaceae</taxon>
        <taxon>Salegentibacter</taxon>
    </lineage>
</organism>
<dbReference type="Proteomes" id="UP000176009">
    <property type="component" value="Unassembled WGS sequence"/>
</dbReference>
<evidence type="ECO:0000313" key="6">
    <source>
        <dbReference type="Proteomes" id="UP000232533"/>
    </source>
</evidence>
<dbReference type="OrthoDB" id="9802815at2"/>
<dbReference type="Gene3D" id="3.40.50.170">
    <property type="entry name" value="Formyl transferase, N-terminal domain"/>
    <property type="match status" value="1"/>
</dbReference>
<dbReference type="Pfam" id="PF21553">
    <property type="entry name" value="Formyl_trans_C_2"/>
    <property type="match status" value="1"/>
</dbReference>
<proteinExistence type="predicted"/>
<dbReference type="Pfam" id="PF00551">
    <property type="entry name" value="Formyl_trans_N"/>
    <property type="match status" value="1"/>
</dbReference>
<gene>
    <name evidence="4" type="ORF">APR40_00565</name>
    <name evidence="3" type="ORF">BHS39_00565</name>
</gene>
<dbReference type="InterPro" id="IPR049355">
    <property type="entry name" value="Formyl_trans-like_C"/>
</dbReference>
<keyword evidence="4" id="KW-0808">Transferase</keyword>
<dbReference type="Proteomes" id="UP000232533">
    <property type="component" value="Unassembled WGS sequence"/>
</dbReference>
<sequence>MKTYIILSNRVWSKFLYQDLAKQIEANWIFIDDKNEVNFDYLSSLNPEYIFIPNWSHIIEEPIIRKFKCIVFHETDLPFGRGGSPIQNLIVKGYESTVVSAIRASENIDAGPIYLKKEVSLLGGIEEIFLRISNVVQEMIVEIISKNIDPVPQSGEGTIFKRRGPKDSLIKEFESIEKIFDKIRMLDSDYYPHAYFESEKLIFEFTRPTLRGNKTIIADVRIIKK</sequence>
<comment type="caution">
    <text evidence="4">The sequence shown here is derived from an EMBL/GenBank/DDBJ whole genome shotgun (WGS) entry which is preliminary data.</text>
</comment>
<dbReference type="EMBL" id="MJBR01000001">
    <property type="protein sequence ID" value="OEY73952.1"/>
    <property type="molecule type" value="Genomic_DNA"/>
</dbReference>
<dbReference type="Gene3D" id="3.10.25.20">
    <property type="match status" value="1"/>
</dbReference>
<evidence type="ECO:0000259" key="1">
    <source>
        <dbReference type="Pfam" id="PF00551"/>
    </source>
</evidence>
<dbReference type="EMBL" id="LKTR01000001">
    <property type="protein sequence ID" value="PKD22152.1"/>
    <property type="molecule type" value="Genomic_DNA"/>
</dbReference>
<dbReference type="SUPFAM" id="SSF53328">
    <property type="entry name" value="Formyltransferase"/>
    <property type="match status" value="1"/>
</dbReference>
<evidence type="ECO:0000259" key="2">
    <source>
        <dbReference type="Pfam" id="PF21553"/>
    </source>
</evidence>
<evidence type="ECO:0000313" key="3">
    <source>
        <dbReference type="EMBL" id="OEY73952.1"/>
    </source>
</evidence>
<dbReference type="RefSeq" id="WP_070052509.1">
    <property type="nucleotide sequence ID" value="NZ_FVZF01000001.1"/>
</dbReference>
<evidence type="ECO:0000313" key="4">
    <source>
        <dbReference type="EMBL" id="PKD22152.1"/>
    </source>
</evidence>
<name>A0A2N0U566_9FLAO</name>
<dbReference type="AlphaFoldDB" id="A0A2N0U566"/>
<protein>
    <submittedName>
        <fullName evidence="4">Methionyl-tRNA formyltransferase</fullName>
    </submittedName>
</protein>
<accession>A0A2N0U566</accession>
<reference evidence="3 5" key="2">
    <citation type="submission" date="2016-09" db="EMBL/GenBank/DDBJ databases">
        <title>Genome Sequence of Salegentibacter salarius,Isolated from a Marine Solar Saltern of the Yellow Sea in South Korea.</title>
        <authorList>
            <person name="Zheng Q."/>
            <person name="Liu Y."/>
        </authorList>
    </citation>
    <scope>NUCLEOTIDE SEQUENCE [LARGE SCALE GENOMIC DNA]</scope>
    <source>
        <strain evidence="3 5">KCTC 12974</strain>
    </source>
</reference>
<dbReference type="GO" id="GO:0016740">
    <property type="term" value="F:transferase activity"/>
    <property type="evidence" value="ECO:0007669"/>
    <property type="project" value="UniProtKB-KW"/>
</dbReference>
<dbReference type="InterPro" id="IPR011034">
    <property type="entry name" value="Formyl_transferase-like_C_sf"/>
</dbReference>
<dbReference type="InterPro" id="IPR002376">
    <property type="entry name" value="Formyl_transf_N"/>
</dbReference>
<dbReference type="SUPFAM" id="SSF50486">
    <property type="entry name" value="FMT C-terminal domain-like"/>
    <property type="match status" value="1"/>
</dbReference>
<feature type="domain" description="Formyl transferase N-terminal" evidence="1">
    <location>
        <begin position="37"/>
        <end position="122"/>
    </location>
</feature>
<dbReference type="InterPro" id="IPR036477">
    <property type="entry name" value="Formyl_transf_N_sf"/>
</dbReference>
<feature type="domain" description="Methionyl-tRNA formyltransferase-like C-terminal" evidence="2">
    <location>
        <begin position="165"/>
        <end position="223"/>
    </location>
</feature>
<evidence type="ECO:0000313" key="5">
    <source>
        <dbReference type="Proteomes" id="UP000176009"/>
    </source>
</evidence>
<reference evidence="4 6" key="1">
    <citation type="submission" date="2015-10" db="EMBL/GenBank/DDBJ databases">
        <title>Draft genome sequence of Salegentibacter salinarum KCTC 12975.</title>
        <authorList>
            <person name="Lin W."/>
            <person name="Zheng Q."/>
        </authorList>
    </citation>
    <scope>NUCLEOTIDE SEQUENCE [LARGE SCALE GENOMIC DNA]</scope>
    <source>
        <strain evidence="4 6">KCTC 12974</strain>
    </source>
</reference>
<keyword evidence="5" id="KW-1185">Reference proteome</keyword>